<name>A0A1M6SGI6_9RHOB</name>
<dbReference type="Proteomes" id="UP000183982">
    <property type="component" value="Unassembled WGS sequence"/>
</dbReference>
<gene>
    <name evidence="2" type="ORF">SAMN05444000_12926</name>
</gene>
<feature type="transmembrane region" description="Helical" evidence="1">
    <location>
        <begin position="54"/>
        <end position="75"/>
    </location>
</feature>
<sequence>MGLILLGYIWSSALIVALYVLAHGITAFLVFPLQEMYLGNITVFASLMYLPQGVRVLGTWIMGWKAIPSLLVGQFLSQKFFLPDFALDIVEPELILSSVVGATAAVWAFEVVRLFGPNLYAGQNKHISWRWLLFVGAIASLINSMGQSFVFSGSILPTDAPNIFLSFAIGDLVGLIVCMLALMLIFRWMRFYSAKDGGQD</sequence>
<evidence type="ECO:0000256" key="1">
    <source>
        <dbReference type="SAM" id="Phobius"/>
    </source>
</evidence>
<keyword evidence="1" id="KW-1133">Transmembrane helix</keyword>
<keyword evidence="1" id="KW-0472">Membrane</keyword>
<feature type="transmembrane region" description="Helical" evidence="1">
    <location>
        <begin position="163"/>
        <end position="186"/>
    </location>
</feature>
<dbReference type="AlphaFoldDB" id="A0A1M6SGI6"/>
<dbReference type="RefSeq" id="WP_083599396.1">
    <property type="nucleotide sequence ID" value="NZ_FQZQ01000029.1"/>
</dbReference>
<feature type="transmembrane region" description="Helical" evidence="1">
    <location>
        <begin position="6"/>
        <end position="33"/>
    </location>
</feature>
<reference evidence="3" key="1">
    <citation type="submission" date="2016-11" db="EMBL/GenBank/DDBJ databases">
        <authorList>
            <person name="Varghese N."/>
            <person name="Submissions S."/>
        </authorList>
    </citation>
    <scope>NUCLEOTIDE SEQUENCE [LARGE SCALE GENOMIC DNA]</scope>
    <source>
        <strain evidence="3">DSM 100564</strain>
    </source>
</reference>
<keyword evidence="3" id="KW-1185">Reference proteome</keyword>
<feature type="transmembrane region" description="Helical" evidence="1">
    <location>
        <begin position="128"/>
        <end position="151"/>
    </location>
</feature>
<accession>A0A1M6SGI6</accession>
<keyword evidence="1" id="KW-0812">Transmembrane</keyword>
<evidence type="ECO:0000313" key="2">
    <source>
        <dbReference type="EMBL" id="SHK43815.1"/>
    </source>
</evidence>
<feature type="transmembrane region" description="Helical" evidence="1">
    <location>
        <begin position="95"/>
        <end position="116"/>
    </location>
</feature>
<proteinExistence type="predicted"/>
<evidence type="ECO:0000313" key="3">
    <source>
        <dbReference type="Proteomes" id="UP000183982"/>
    </source>
</evidence>
<dbReference type="OrthoDB" id="7849442at2"/>
<protein>
    <submittedName>
        <fullName evidence="2">Uncharacterized protein</fullName>
    </submittedName>
</protein>
<dbReference type="EMBL" id="FQZQ01000029">
    <property type="protein sequence ID" value="SHK43815.1"/>
    <property type="molecule type" value="Genomic_DNA"/>
</dbReference>
<organism evidence="2 3">
    <name type="scientific">Shimia gijangensis</name>
    <dbReference type="NCBI Taxonomy" id="1470563"/>
    <lineage>
        <taxon>Bacteria</taxon>
        <taxon>Pseudomonadati</taxon>
        <taxon>Pseudomonadota</taxon>
        <taxon>Alphaproteobacteria</taxon>
        <taxon>Rhodobacterales</taxon>
        <taxon>Roseobacteraceae</taxon>
    </lineage>
</organism>